<protein>
    <submittedName>
        <fullName evidence="1">Uncharacterized protein</fullName>
    </submittedName>
</protein>
<dbReference type="Proteomes" id="UP000478052">
    <property type="component" value="Unassembled WGS sequence"/>
</dbReference>
<sequence>KTEIQQNKTTIININAFFDIPTTILQKSEEICTGSIYICNSPITIACAAKTFHTKLFMPSSTSCTLISKFTDKYMSLDFSLARSVYTAYSGLQLDSERSDECIDSTMMCHNSYVIVTSGNNASISNFGGGFRWQSEYPWCIIKFSRKTKKSDGKNGNYYAKPVFDQIDFFYMVVTVNT</sequence>
<organism evidence="1 2">
    <name type="scientific">Aphis craccivora</name>
    <name type="common">Cowpea aphid</name>
    <dbReference type="NCBI Taxonomy" id="307492"/>
    <lineage>
        <taxon>Eukaryota</taxon>
        <taxon>Metazoa</taxon>
        <taxon>Ecdysozoa</taxon>
        <taxon>Arthropoda</taxon>
        <taxon>Hexapoda</taxon>
        <taxon>Insecta</taxon>
        <taxon>Pterygota</taxon>
        <taxon>Neoptera</taxon>
        <taxon>Paraneoptera</taxon>
        <taxon>Hemiptera</taxon>
        <taxon>Sternorrhyncha</taxon>
        <taxon>Aphidomorpha</taxon>
        <taxon>Aphidoidea</taxon>
        <taxon>Aphididae</taxon>
        <taxon>Aphidini</taxon>
        <taxon>Aphis</taxon>
        <taxon>Aphis</taxon>
    </lineage>
</organism>
<evidence type="ECO:0000313" key="1">
    <source>
        <dbReference type="EMBL" id="KAF0761576.1"/>
    </source>
</evidence>
<reference evidence="1 2" key="1">
    <citation type="submission" date="2019-08" db="EMBL/GenBank/DDBJ databases">
        <title>Whole genome of Aphis craccivora.</title>
        <authorList>
            <person name="Voronova N.V."/>
            <person name="Shulinski R.S."/>
            <person name="Bandarenka Y.V."/>
            <person name="Zhorov D.G."/>
            <person name="Warner D."/>
        </authorList>
    </citation>
    <scope>NUCLEOTIDE SEQUENCE [LARGE SCALE GENOMIC DNA]</scope>
    <source>
        <strain evidence="1">180601</strain>
        <tissue evidence="1">Whole Body</tissue>
    </source>
</reference>
<accession>A0A6G0YUW8</accession>
<proteinExistence type="predicted"/>
<comment type="caution">
    <text evidence="1">The sequence shown here is derived from an EMBL/GenBank/DDBJ whole genome shotgun (WGS) entry which is preliminary data.</text>
</comment>
<name>A0A6G0YUW8_APHCR</name>
<dbReference type="AlphaFoldDB" id="A0A6G0YUW8"/>
<dbReference type="EMBL" id="VUJU01002350">
    <property type="protein sequence ID" value="KAF0761576.1"/>
    <property type="molecule type" value="Genomic_DNA"/>
</dbReference>
<feature type="non-terminal residue" evidence="1">
    <location>
        <position position="1"/>
    </location>
</feature>
<keyword evidence="2" id="KW-1185">Reference proteome</keyword>
<evidence type="ECO:0000313" key="2">
    <source>
        <dbReference type="Proteomes" id="UP000478052"/>
    </source>
</evidence>
<gene>
    <name evidence="1" type="ORF">FWK35_00008461</name>
</gene>